<comment type="caution">
    <text evidence="7">The sequence shown here is derived from an EMBL/GenBank/DDBJ whole genome shotgun (WGS) entry which is preliminary data.</text>
</comment>
<evidence type="ECO:0000259" key="6">
    <source>
        <dbReference type="Pfam" id="PF04825"/>
    </source>
</evidence>
<protein>
    <recommendedName>
        <fullName evidence="9">Double-strand-break repair protein rad21</fullName>
    </recommendedName>
</protein>
<dbReference type="GO" id="GO:0003682">
    <property type="term" value="F:chromatin binding"/>
    <property type="evidence" value="ECO:0007669"/>
    <property type="project" value="TreeGrafter"/>
</dbReference>
<dbReference type="PANTHER" id="PTHR12585">
    <property type="entry name" value="SCC1 / RAD21 FAMILY MEMBER"/>
    <property type="match status" value="1"/>
</dbReference>
<reference evidence="7 8" key="1">
    <citation type="journal article" date="2024" name="Nat. Commun.">
        <title>Phylogenomics reveals the evolutionary origins of lichenization in chlorophyte algae.</title>
        <authorList>
            <person name="Puginier C."/>
            <person name="Libourel C."/>
            <person name="Otte J."/>
            <person name="Skaloud P."/>
            <person name="Haon M."/>
            <person name="Grisel S."/>
            <person name="Petersen M."/>
            <person name="Berrin J.G."/>
            <person name="Delaux P.M."/>
            <person name="Dal Grande F."/>
            <person name="Keller J."/>
        </authorList>
    </citation>
    <scope>NUCLEOTIDE SEQUENCE [LARGE SCALE GENOMIC DNA]</scope>
    <source>
        <strain evidence="7 8">SAG 2043</strain>
    </source>
</reference>
<dbReference type="Gene3D" id="1.10.10.580">
    <property type="entry name" value="Structural maintenance of chromosome 1. Chain E"/>
    <property type="match status" value="1"/>
</dbReference>
<dbReference type="InterPro" id="IPR039781">
    <property type="entry name" value="Rad21/Rec8-like"/>
</dbReference>
<dbReference type="GO" id="GO:0007062">
    <property type="term" value="P:sister chromatid cohesion"/>
    <property type="evidence" value="ECO:0007669"/>
    <property type="project" value="InterPro"/>
</dbReference>
<comment type="similarity">
    <text evidence="2">Belongs to the rad21 family.</text>
</comment>
<dbReference type="GO" id="GO:0005634">
    <property type="term" value="C:nucleus"/>
    <property type="evidence" value="ECO:0007669"/>
    <property type="project" value="UniProtKB-SubCell"/>
</dbReference>
<feature type="compositionally biased region" description="Basic and acidic residues" evidence="4">
    <location>
        <begin position="253"/>
        <end position="270"/>
    </location>
</feature>
<evidence type="ECO:0000256" key="4">
    <source>
        <dbReference type="SAM" id="MobiDB-lite"/>
    </source>
</evidence>
<dbReference type="Pfam" id="PF04825">
    <property type="entry name" value="Rad21_Rec8_N"/>
    <property type="match status" value="1"/>
</dbReference>
<evidence type="ECO:0000313" key="7">
    <source>
        <dbReference type="EMBL" id="KAK9817782.1"/>
    </source>
</evidence>
<gene>
    <name evidence="7" type="ORF">WJX72_002072</name>
</gene>
<feature type="domain" description="Rad21/Rec8-like protein C-terminal eukaryotic" evidence="5">
    <location>
        <begin position="587"/>
        <end position="635"/>
    </location>
</feature>
<dbReference type="InterPro" id="IPR023093">
    <property type="entry name" value="ScpA-like_C"/>
</dbReference>
<evidence type="ECO:0000259" key="5">
    <source>
        <dbReference type="Pfam" id="PF04824"/>
    </source>
</evidence>
<evidence type="ECO:0000256" key="3">
    <source>
        <dbReference type="ARBA" id="ARBA00023242"/>
    </source>
</evidence>
<dbReference type="EMBL" id="JALJOR010000004">
    <property type="protein sequence ID" value="KAK9817782.1"/>
    <property type="molecule type" value="Genomic_DNA"/>
</dbReference>
<dbReference type="GO" id="GO:0008278">
    <property type="term" value="C:cohesin complex"/>
    <property type="evidence" value="ECO:0007669"/>
    <property type="project" value="InterPro"/>
</dbReference>
<name>A0AAW1QB28_9CHLO</name>
<feature type="compositionally biased region" description="Low complexity" evidence="4">
    <location>
        <begin position="236"/>
        <end position="251"/>
    </location>
</feature>
<dbReference type="InterPro" id="IPR006910">
    <property type="entry name" value="Rad21_Rec8_N"/>
</dbReference>
<dbReference type="AlphaFoldDB" id="A0AAW1QB28"/>
<keyword evidence="3" id="KW-0539">Nucleus</keyword>
<dbReference type="PANTHER" id="PTHR12585:SF69">
    <property type="entry name" value="FI11703P"/>
    <property type="match status" value="1"/>
</dbReference>
<accession>A0AAW1QB28</accession>
<evidence type="ECO:0000313" key="8">
    <source>
        <dbReference type="Proteomes" id="UP001489004"/>
    </source>
</evidence>
<keyword evidence="8" id="KW-1185">Reference proteome</keyword>
<organism evidence="7 8">
    <name type="scientific">[Myrmecia] bisecta</name>
    <dbReference type="NCBI Taxonomy" id="41462"/>
    <lineage>
        <taxon>Eukaryota</taxon>
        <taxon>Viridiplantae</taxon>
        <taxon>Chlorophyta</taxon>
        <taxon>core chlorophytes</taxon>
        <taxon>Trebouxiophyceae</taxon>
        <taxon>Trebouxiales</taxon>
        <taxon>Trebouxiaceae</taxon>
        <taxon>Myrmecia</taxon>
    </lineage>
</organism>
<dbReference type="InterPro" id="IPR006909">
    <property type="entry name" value="Rad21/Rec8_C_eu"/>
</dbReference>
<feature type="region of interest" description="Disordered" evidence="4">
    <location>
        <begin position="223"/>
        <end position="278"/>
    </location>
</feature>
<feature type="compositionally biased region" description="Basic and acidic residues" evidence="4">
    <location>
        <begin position="482"/>
        <end position="497"/>
    </location>
</feature>
<evidence type="ECO:0008006" key="9">
    <source>
        <dbReference type="Google" id="ProtNLM"/>
    </source>
</evidence>
<feature type="region of interest" description="Disordered" evidence="4">
    <location>
        <begin position="382"/>
        <end position="409"/>
    </location>
</feature>
<feature type="domain" description="Rad21/Rec8-like protein N-terminal" evidence="6">
    <location>
        <begin position="1"/>
        <end position="90"/>
    </location>
</feature>
<dbReference type="Proteomes" id="UP001489004">
    <property type="component" value="Unassembled WGS sequence"/>
</dbReference>
<dbReference type="SUPFAM" id="SSF46785">
    <property type="entry name" value="Winged helix' DNA-binding domain"/>
    <property type="match status" value="1"/>
</dbReference>
<evidence type="ECO:0000256" key="2">
    <source>
        <dbReference type="ARBA" id="ARBA00009870"/>
    </source>
</evidence>
<dbReference type="GO" id="GO:1990414">
    <property type="term" value="P:replication-born double-strand break repair via sister chromatid exchange"/>
    <property type="evidence" value="ECO:0007669"/>
    <property type="project" value="TreeGrafter"/>
</dbReference>
<comment type="subcellular location">
    <subcellularLocation>
        <location evidence="1">Nucleus</location>
    </subcellularLocation>
</comment>
<dbReference type="Pfam" id="PF04824">
    <property type="entry name" value="Rad21_Rec8"/>
    <property type="match status" value="1"/>
</dbReference>
<evidence type="ECO:0000256" key="1">
    <source>
        <dbReference type="ARBA" id="ARBA00004123"/>
    </source>
</evidence>
<sequence>MFYSNELLGKKSPLGAIWIAAHGKKLNRGKVLGVNIVETCKQILTPDVPHALRLQGILIGGVVIIFSKQQMYLLDDCNDMLRKLRSMDVREPAGNTVLEKGREKARMEVITVPDMNALFNGDLDLAGLNLIATQQPRSTLGDDLFLMPTMPEEPEEPAPRAITSGIGGGLMDDMLAFGNGLHMDAMYNHLVLSGLVQRDQEETFEMPDMDMMDMQLDQFPMEEPLLPEPEPMDWLPAEPEQAGAPAAQADEQPQEKSEGEEGDRERENEARPATPEVTQEEVVAVVRQARRGGRKRKAADLVDEPEDILISGKVFRSWMLDHSDIMVDRPQRRVATSRPDLELLGLPGMVATGMGDWCPALLKLWKRSLARAPAKPAQVAAAEGQPVGGVQGHAQAGAEDGHGGVDGQLDMMEADQGMYEAPLEEMDLETERLRAALDTPNGSGDHLKQLQMGLTPGSSGQRLGLSAARPKRRPSSGLHLDANGDRLSDKSSPRRLSDVLEDGVMPEMEGRLDDLLPPQDDNFLADGDDIPAHHGTEGLTQFKLLEASGPSQKEVEDRMNKSTLAMISLLRQTFQRAEDTCPNDEEPKVSLFEMSSRLNRAQAAKLFYQVCVTHTAGFIQAAQDAPYEDIIITKGVHI</sequence>
<feature type="region of interest" description="Disordered" evidence="4">
    <location>
        <begin position="437"/>
        <end position="497"/>
    </location>
</feature>
<proteinExistence type="inferred from homology"/>
<dbReference type="InterPro" id="IPR036390">
    <property type="entry name" value="WH_DNA-bd_sf"/>
</dbReference>